<keyword evidence="1" id="KW-0732">Signal</keyword>
<evidence type="ECO:0000313" key="2">
    <source>
        <dbReference type="EMBL" id="AHM02684.1"/>
    </source>
</evidence>
<dbReference type="Proteomes" id="UP000019593">
    <property type="component" value="Chromosome"/>
</dbReference>
<dbReference type="KEGG" id="red:roselon_00227"/>
<evidence type="ECO:0000256" key="1">
    <source>
        <dbReference type="SAM" id="SignalP"/>
    </source>
</evidence>
<feature type="signal peptide" evidence="1">
    <location>
        <begin position="1"/>
        <end position="24"/>
    </location>
</feature>
<accession>W8RNG1</accession>
<keyword evidence="3" id="KW-1185">Reference proteome</keyword>
<dbReference type="RefSeq" id="WP_025310610.1">
    <property type="nucleotide sequence ID" value="NZ_CP004372.1"/>
</dbReference>
<organism evidence="2 3">
    <name type="scientific">Roseicyclus elongatus DSM 19469</name>
    <dbReference type="NCBI Taxonomy" id="1294273"/>
    <lineage>
        <taxon>Bacteria</taxon>
        <taxon>Pseudomonadati</taxon>
        <taxon>Pseudomonadota</taxon>
        <taxon>Alphaproteobacteria</taxon>
        <taxon>Rhodobacterales</taxon>
        <taxon>Roseobacteraceae</taxon>
        <taxon>Roseicyclus</taxon>
    </lineage>
</organism>
<dbReference type="STRING" id="1294273.roselon_00227"/>
<proteinExistence type="predicted"/>
<dbReference type="AlphaFoldDB" id="W8RNG1"/>
<reference evidence="2 3" key="1">
    <citation type="submission" date="2013-03" db="EMBL/GenBank/DDBJ databases">
        <authorList>
            <person name="Fiebig A."/>
            <person name="Goeker M."/>
            <person name="Klenk H.-P.P."/>
        </authorList>
    </citation>
    <scope>NUCLEOTIDE SEQUENCE [LARGE SCALE GENOMIC DNA]</scope>
    <source>
        <strain evidence="3">DSM 19469</strain>
    </source>
</reference>
<dbReference type="HOGENOM" id="CLU_1214069_0_0_5"/>
<evidence type="ECO:0000313" key="3">
    <source>
        <dbReference type="Proteomes" id="UP000019593"/>
    </source>
</evidence>
<dbReference type="EMBL" id="CP004372">
    <property type="protein sequence ID" value="AHM02684.1"/>
    <property type="molecule type" value="Genomic_DNA"/>
</dbReference>
<sequence length="228" mass="24159">MPFRPVRAALALALCAATPLAAQPADPADPMALAALIADVADNATLNRQMTVTLAGCALRIETLTPAPVWVEVAGGRRVEMLAGRDEMRFDLSLLAPVAGAMRVIEDADVPAFSIAEFPVAEAHLPELRRAADTILDLMEAEYARDLPQDMLNDALRDLFARVQSGAFGPLAARINVLREDVFAHGGGAADVGLSIYIDEALYLSVLPGRAEDLAEAIAAYRAAICPD</sequence>
<gene>
    <name evidence="2" type="ORF">roselon_00227</name>
</gene>
<name>W8RNG1_9RHOB</name>
<feature type="chain" id="PRO_5004912616" evidence="1">
    <location>
        <begin position="25"/>
        <end position="228"/>
    </location>
</feature>
<protein>
    <submittedName>
        <fullName evidence="2">Uncharacterized protein</fullName>
    </submittedName>
</protein>